<keyword evidence="3" id="KW-1185">Reference proteome</keyword>
<comment type="caution">
    <text evidence="2">The sequence shown here is derived from an EMBL/GenBank/DDBJ whole genome shotgun (WGS) entry which is preliminary data.</text>
</comment>
<proteinExistence type="predicted"/>
<evidence type="ECO:0008006" key="4">
    <source>
        <dbReference type="Google" id="ProtNLM"/>
    </source>
</evidence>
<accession>A0ABR4FTZ4</accession>
<feature type="compositionally biased region" description="Polar residues" evidence="1">
    <location>
        <begin position="1"/>
        <end position="13"/>
    </location>
</feature>
<dbReference type="InterPro" id="IPR014752">
    <property type="entry name" value="Arrestin-like_C"/>
</dbReference>
<sequence>MSTGNCTSKSARNTPLLRISLDNTHPPSNNPPGKHPIYKPGDTISGHIILTNTTFIPSATITVTLVRRSTTAIVLRSTAGHSESRYESAFDIFDGCVETLVLHSDAPLHVPNDSAAEHEGEAEGEDVQNNSWAFALVIPFSVRDVRGYRQRTAEFYSSPDESDGSTFIPPGSFSVDKAISYEGGTIRRGKADVSYAVQAKIEISHFDKDANAPSTVTNIVTAPFEVENISISDAITNFGTKTETTQRGVLSYTLVPGAQKELNIARRARRAMMSPRPPGLTLKISVSLPVYLQVGNPNVIPISVVLEPIPSSVSEILRDIPQTAVIKSLSIRLRPKTVLYADKRVVEYHDMKTCTAVGRGISILPFTAILDLRSVRGQEISVSFTPSSSSSSSTSEPFDLGALLDFRLREDIHPTFRTYNVSRTWDLVWEMEVSIAGEVVKLGSSYEVTVLPRAWDGPGHVGEALIPGSGEGLPEYGRDEELPAYSA</sequence>
<feature type="region of interest" description="Disordered" evidence="1">
    <location>
        <begin position="468"/>
        <end position="487"/>
    </location>
</feature>
<evidence type="ECO:0000313" key="3">
    <source>
        <dbReference type="Proteomes" id="UP001610563"/>
    </source>
</evidence>
<dbReference type="Proteomes" id="UP001610563">
    <property type="component" value="Unassembled WGS sequence"/>
</dbReference>
<evidence type="ECO:0000313" key="2">
    <source>
        <dbReference type="EMBL" id="KAL2786740.1"/>
    </source>
</evidence>
<dbReference type="EMBL" id="JBFTWV010000111">
    <property type="protein sequence ID" value="KAL2786740.1"/>
    <property type="molecule type" value="Genomic_DNA"/>
</dbReference>
<name>A0ABR4FTZ4_9EURO</name>
<evidence type="ECO:0000256" key="1">
    <source>
        <dbReference type="SAM" id="MobiDB-lite"/>
    </source>
</evidence>
<dbReference type="Gene3D" id="2.60.40.640">
    <property type="match status" value="1"/>
</dbReference>
<feature type="region of interest" description="Disordered" evidence="1">
    <location>
        <begin position="1"/>
        <end position="40"/>
    </location>
</feature>
<gene>
    <name evidence="2" type="ORF">BJX66DRAFT_312267</name>
</gene>
<protein>
    <recommendedName>
        <fullName evidence="4">Arrestin-like N-terminal domain-containing protein</fullName>
    </recommendedName>
</protein>
<organism evidence="2 3">
    <name type="scientific">Aspergillus keveii</name>
    <dbReference type="NCBI Taxonomy" id="714993"/>
    <lineage>
        <taxon>Eukaryota</taxon>
        <taxon>Fungi</taxon>
        <taxon>Dikarya</taxon>
        <taxon>Ascomycota</taxon>
        <taxon>Pezizomycotina</taxon>
        <taxon>Eurotiomycetes</taxon>
        <taxon>Eurotiomycetidae</taxon>
        <taxon>Eurotiales</taxon>
        <taxon>Aspergillaceae</taxon>
        <taxon>Aspergillus</taxon>
        <taxon>Aspergillus subgen. Nidulantes</taxon>
    </lineage>
</organism>
<reference evidence="2 3" key="1">
    <citation type="submission" date="2024-07" db="EMBL/GenBank/DDBJ databases">
        <title>Section-level genome sequencing and comparative genomics of Aspergillus sections Usti and Cavernicolus.</title>
        <authorList>
            <consortium name="Lawrence Berkeley National Laboratory"/>
            <person name="Nybo J.L."/>
            <person name="Vesth T.C."/>
            <person name="Theobald S."/>
            <person name="Frisvad J.C."/>
            <person name="Larsen T.O."/>
            <person name="Kjaerboelling I."/>
            <person name="Rothschild-Mancinelli K."/>
            <person name="Lyhne E.K."/>
            <person name="Kogle M.E."/>
            <person name="Barry K."/>
            <person name="Clum A."/>
            <person name="Na H."/>
            <person name="Ledsgaard L."/>
            <person name="Lin J."/>
            <person name="Lipzen A."/>
            <person name="Kuo A."/>
            <person name="Riley R."/>
            <person name="Mondo S."/>
            <person name="Labutti K."/>
            <person name="Haridas S."/>
            <person name="Pangalinan J."/>
            <person name="Salamov A.A."/>
            <person name="Simmons B.A."/>
            <person name="Magnuson J.K."/>
            <person name="Chen J."/>
            <person name="Drula E."/>
            <person name="Henrissat B."/>
            <person name="Wiebenga A."/>
            <person name="Lubbers R.J."/>
            <person name="Gomes A.C."/>
            <person name="Makela M.R."/>
            <person name="Stajich J."/>
            <person name="Grigoriev I.V."/>
            <person name="Mortensen U.H."/>
            <person name="De Vries R.P."/>
            <person name="Baker S.E."/>
            <person name="Andersen M.R."/>
        </authorList>
    </citation>
    <scope>NUCLEOTIDE SEQUENCE [LARGE SCALE GENOMIC DNA]</scope>
    <source>
        <strain evidence="2 3">CBS 209.92</strain>
    </source>
</reference>